<accession>A0ABR4I720</accession>
<sequence>MFCTTIPPSNSFIEALDSNFQRHRLDAVTEGSTAQEANPRLDDSLRLEAHDVDSDLNINEPKDKQTGLHDIHLQDSHSFSDTLYKQIYGIPETWLSLLSQTTRLANVMETFRIAQRSCTNRSLEAWETLHRRSIRLENLICSCDLSLAQVEPSKPHGHMLRALNSALVIFFYRRMRRVHPAILAAHIDSVIASLTDFAAALPQEHPTGPGAAWLAFIAGCEALTAPRRAAILRWLDTAISSCGPAGFSAAREMMVNLWQRQDEHLETNRGEPMLTWTTFIQERQIWPLFC</sequence>
<comment type="caution">
    <text evidence="1">The sequence shown here is derived from an EMBL/GenBank/DDBJ whole genome shotgun (WGS) entry which is preliminary data.</text>
</comment>
<proteinExistence type="predicted"/>
<keyword evidence="2" id="KW-1185">Reference proteome</keyword>
<name>A0ABR4I720_9EURO</name>
<dbReference type="Pfam" id="PF11951">
    <property type="entry name" value="Fungal_trans_2"/>
    <property type="match status" value="1"/>
</dbReference>
<dbReference type="EMBL" id="JBFXLS010000051">
    <property type="protein sequence ID" value="KAL2823534.1"/>
    <property type="molecule type" value="Genomic_DNA"/>
</dbReference>
<protein>
    <submittedName>
        <fullName evidence="1">Fungal-specific transcription factor domain-containing protein</fullName>
    </submittedName>
</protein>
<evidence type="ECO:0000313" key="1">
    <source>
        <dbReference type="EMBL" id="KAL2823534.1"/>
    </source>
</evidence>
<dbReference type="InterPro" id="IPR021858">
    <property type="entry name" value="Fun_TF"/>
</dbReference>
<organism evidence="1 2">
    <name type="scientific">Aspergillus cavernicola</name>
    <dbReference type="NCBI Taxonomy" id="176166"/>
    <lineage>
        <taxon>Eukaryota</taxon>
        <taxon>Fungi</taxon>
        <taxon>Dikarya</taxon>
        <taxon>Ascomycota</taxon>
        <taxon>Pezizomycotina</taxon>
        <taxon>Eurotiomycetes</taxon>
        <taxon>Eurotiomycetidae</taxon>
        <taxon>Eurotiales</taxon>
        <taxon>Aspergillaceae</taxon>
        <taxon>Aspergillus</taxon>
        <taxon>Aspergillus subgen. Nidulantes</taxon>
    </lineage>
</organism>
<dbReference type="Proteomes" id="UP001610335">
    <property type="component" value="Unassembled WGS sequence"/>
</dbReference>
<gene>
    <name evidence="1" type="ORF">BDW59DRAFT_163111</name>
</gene>
<evidence type="ECO:0000313" key="2">
    <source>
        <dbReference type="Proteomes" id="UP001610335"/>
    </source>
</evidence>
<reference evidence="1 2" key="1">
    <citation type="submission" date="2024-07" db="EMBL/GenBank/DDBJ databases">
        <title>Section-level genome sequencing and comparative genomics of Aspergillus sections Usti and Cavernicolus.</title>
        <authorList>
            <consortium name="Lawrence Berkeley National Laboratory"/>
            <person name="Nybo J.L."/>
            <person name="Vesth T.C."/>
            <person name="Theobald S."/>
            <person name="Frisvad J.C."/>
            <person name="Larsen T.O."/>
            <person name="Kjaerboelling I."/>
            <person name="Rothschild-Mancinelli K."/>
            <person name="Lyhne E.K."/>
            <person name="Kogle M.E."/>
            <person name="Barry K."/>
            <person name="Clum A."/>
            <person name="Na H."/>
            <person name="Ledsgaard L."/>
            <person name="Lin J."/>
            <person name="Lipzen A."/>
            <person name="Kuo A."/>
            <person name="Riley R."/>
            <person name="Mondo S."/>
            <person name="LaButti K."/>
            <person name="Haridas S."/>
            <person name="Pangalinan J."/>
            <person name="Salamov A.A."/>
            <person name="Simmons B.A."/>
            <person name="Magnuson J.K."/>
            <person name="Chen J."/>
            <person name="Drula E."/>
            <person name="Henrissat B."/>
            <person name="Wiebenga A."/>
            <person name="Lubbers R.J."/>
            <person name="Gomes A.C."/>
            <person name="Makela M.R."/>
            <person name="Stajich J."/>
            <person name="Grigoriev I.V."/>
            <person name="Mortensen U.H."/>
            <person name="De vries R.P."/>
            <person name="Baker S.E."/>
            <person name="Andersen M.R."/>
        </authorList>
    </citation>
    <scope>NUCLEOTIDE SEQUENCE [LARGE SCALE GENOMIC DNA]</scope>
    <source>
        <strain evidence="1 2">CBS 600.67</strain>
    </source>
</reference>